<dbReference type="InterPro" id="IPR058031">
    <property type="entry name" value="AAA_lid_NorR"/>
</dbReference>
<name>A0A135YV37_9FIRM</name>
<dbReference type="STRING" id="1261.HMPREF3195_00842"/>
<keyword evidence="2" id="KW-0067">ATP-binding</keyword>
<dbReference type="PRINTS" id="PR01590">
    <property type="entry name" value="HTHFIS"/>
</dbReference>
<dbReference type="Proteomes" id="UP000070326">
    <property type="component" value="Unassembled WGS sequence"/>
</dbReference>
<dbReference type="SUPFAM" id="SSF55785">
    <property type="entry name" value="PYP-like sensor domain (PAS domain)"/>
    <property type="match status" value="1"/>
</dbReference>
<dbReference type="Pfam" id="PF00571">
    <property type="entry name" value="CBS"/>
    <property type="match status" value="1"/>
</dbReference>
<dbReference type="InterPro" id="IPR025943">
    <property type="entry name" value="Sigma_54_int_dom_ATP-bd_2"/>
</dbReference>
<dbReference type="EMBL" id="LSQZ01000028">
    <property type="protein sequence ID" value="KXI13227.1"/>
    <property type="molecule type" value="Genomic_DNA"/>
</dbReference>
<dbReference type="Gene3D" id="3.10.580.10">
    <property type="entry name" value="CBS-domain"/>
    <property type="match status" value="1"/>
</dbReference>
<proteinExistence type="predicted"/>
<organism evidence="7 8">
    <name type="scientific">Peptostreptococcus anaerobius</name>
    <dbReference type="NCBI Taxonomy" id="1261"/>
    <lineage>
        <taxon>Bacteria</taxon>
        <taxon>Bacillati</taxon>
        <taxon>Bacillota</taxon>
        <taxon>Clostridia</taxon>
        <taxon>Peptostreptococcales</taxon>
        <taxon>Peptostreptococcaceae</taxon>
        <taxon>Peptostreptococcus</taxon>
    </lineage>
</organism>
<dbReference type="InterPro" id="IPR025662">
    <property type="entry name" value="Sigma_54_int_dom_ATP-bd_1"/>
</dbReference>
<dbReference type="InterPro" id="IPR000014">
    <property type="entry name" value="PAS"/>
</dbReference>
<dbReference type="PROSITE" id="PS50112">
    <property type="entry name" value="PAS"/>
    <property type="match status" value="1"/>
</dbReference>
<dbReference type="PROSITE" id="PS00676">
    <property type="entry name" value="SIGMA54_INTERACT_2"/>
    <property type="match status" value="1"/>
</dbReference>
<dbReference type="InterPro" id="IPR046342">
    <property type="entry name" value="CBS_dom_sf"/>
</dbReference>
<dbReference type="Gene3D" id="3.40.50.300">
    <property type="entry name" value="P-loop containing nucleotide triphosphate hydrolases"/>
    <property type="match status" value="1"/>
</dbReference>
<dbReference type="PATRIC" id="fig|1261.5.peg.847"/>
<dbReference type="Gene3D" id="1.10.10.60">
    <property type="entry name" value="Homeodomain-like"/>
    <property type="match status" value="1"/>
</dbReference>
<dbReference type="Pfam" id="PF25601">
    <property type="entry name" value="AAA_lid_14"/>
    <property type="match status" value="1"/>
</dbReference>
<keyword evidence="4" id="KW-0804">Transcription</keyword>
<dbReference type="InterPro" id="IPR002197">
    <property type="entry name" value="HTH_Fis"/>
</dbReference>
<dbReference type="SMART" id="SM00382">
    <property type="entry name" value="AAA"/>
    <property type="match status" value="1"/>
</dbReference>
<keyword evidence="3" id="KW-0805">Transcription regulation</keyword>
<dbReference type="InterPro" id="IPR009057">
    <property type="entry name" value="Homeodomain-like_sf"/>
</dbReference>
<dbReference type="SMART" id="SM00091">
    <property type="entry name" value="PAS"/>
    <property type="match status" value="1"/>
</dbReference>
<feature type="domain" description="PAS" evidence="6">
    <location>
        <begin position="135"/>
        <end position="190"/>
    </location>
</feature>
<dbReference type="RefSeq" id="WP_061101768.1">
    <property type="nucleotide sequence ID" value="NZ_CAMPYD010000011.1"/>
</dbReference>
<dbReference type="AlphaFoldDB" id="A0A135YV37"/>
<dbReference type="NCBIfam" id="NF041552">
    <property type="entry name" value="TF_PrdR"/>
    <property type="match status" value="1"/>
</dbReference>
<dbReference type="Pfam" id="PF00158">
    <property type="entry name" value="Sigma54_activat"/>
    <property type="match status" value="1"/>
</dbReference>
<dbReference type="GO" id="GO:0006355">
    <property type="term" value="P:regulation of DNA-templated transcription"/>
    <property type="evidence" value="ECO:0007669"/>
    <property type="project" value="InterPro"/>
</dbReference>
<dbReference type="PROSITE" id="PS50045">
    <property type="entry name" value="SIGMA54_INTERACT_4"/>
    <property type="match status" value="1"/>
</dbReference>
<comment type="caution">
    <text evidence="7">The sequence shown here is derived from an EMBL/GenBank/DDBJ whole genome shotgun (WGS) entry which is preliminary data.</text>
</comment>
<feature type="domain" description="Sigma-54 factor interaction" evidence="5">
    <location>
        <begin position="276"/>
        <end position="505"/>
    </location>
</feature>
<dbReference type="Pfam" id="PF00989">
    <property type="entry name" value="PAS"/>
    <property type="match status" value="1"/>
</dbReference>
<protein>
    <submittedName>
        <fullName evidence="7">PAS domain S-box protein</fullName>
    </submittedName>
</protein>
<gene>
    <name evidence="7" type="ORF">HMPREF3195_00842</name>
</gene>
<dbReference type="Pfam" id="PF02954">
    <property type="entry name" value="HTH_8"/>
    <property type="match status" value="1"/>
</dbReference>
<keyword evidence="1" id="KW-0547">Nucleotide-binding</keyword>
<evidence type="ECO:0000259" key="6">
    <source>
        <dbReference type="PROSITE" id="PS50112"/>
    </source>
</evidence>
<dbReference type="InterPro" id="IPR000644">
    <property type="entry name" value="CBS_dom"/>
</dbReference>
<evidence type="ECO:0000256" key="4">
    <source>
        <dbReference type="ARBA" id="ARBA00023163"/>
    </source>
</evidence>
<dbReference type="eggNOG" id="COG3829">
    <property type="taxonomic scope" value="Bacteria"/>
</dbReference>
<evidence type="ECO:0000256" key="3">
    <source>
        <dbReference type="ARBA" id="ARBA00023015"/>
    </source>
</evidence>
<dbReference type="InterPro" id="IPR027417">
    <property type="entry name" value="P-loop_NTPase"/>
</dbReference>
<evidence type="ECO:0000313" key="7">
    <source>
        <dbReference type="EMBL" id="KXI13227.1"/>
    </source>
</evidence>
<dbReference type="PANTHER" id="PTHR32071:SF57">
    <property type="entry name" value="C4-DICARBOXYLATE TRANSPORT TRANSCRIPTIONAL REGULATORY PROTEIN DCTD"/>
    <property type="match status" value="1"/>
</dbReference>
<dbReference type="PANTHER" id="PTHR32071">
    <property type="entry name" value="TRANSCRIPTIONAL REGULATORY PROTEIN"/>
    <property type="match status" value="1"/>
</dbReference>
<dbReference type="FunFam" id="3.40.50.300:FF:000006">
    <property type="entry name" value="DNA-binding transcriptional regulator NtrC"/>
    <property type="match status" value="1"/>
</dbReference>
<dbReference type="Gene3D" id="1.10.8.60">
    <property type="match status" value="1"/>
</dbReference>
<dbReference type="SUPFAM" id="SSF52540">
    <property type="entry name" value="P-loop containing nucleoside triphosphate hydrolases"/>
    <property type="match status" value="1"/>
</dbReference>
<dbReference type="GO" id="GO:0005524">
    <property type="term" value="F:ATP binding"/>
    <property type="evidence" value="ECO:0007669"/>
    <property type="project" value="UniProtKB-KW"/>
</dbReference>
<dbReference type="NCBIfam" id="TIGR00229">
    <property type="entry name" value="sensory_box"/>
    <property type="match status" value="1"/>
</dbReference>
<dbReference type="GO" id="GO:0043565">
    <property type="term" value="F:sequence-specific DNA binding"/>
    <property type="evidence" value="ECO:0007669"/>
    <property type="project" value="InterPro"/>
</dbReference>
<dbReference type="InterPro" id="IPR002078">
    <property type="entry name" value="Sigma_54_int"/>
</dbReference>
<dbReference type="InterPro" id="IPR003593">
    <property type="entry name" value="AAA+_ATPase"/>
</dbReference>
<dbReference type="InterPro" id="IPR013767">
    <property type="entry name" value="PAS_fold"/>
</dbReference>
<evidence type="ECO:0000259" key="5">
    <source>
        <dbReference type="PROSITE" id="PS50045"/>
    </source>
</evidence>
<dbReference type="CDD" id="cd00009">
    <property type="entry name" value="AAA"/>
    <property type="match status" value="1"/>
</dbReference>
<sequence>MFKVPSKENLEDVMQKDFVTADENLKVEDVFEDLITNKKTVITVDRNKNMITGYIGILDIANLVQKKGTSYRQAVLKDIVKKEFIMIDRSYNFRTYTKFLEDENYMYIVVEDDSVVGYLNAYYVKQNNYPFLNEEFTTLKHIINQVNEGISAIDRDGVVILWNKFMQKRYNITSDEIVGRKMSDYLVDTISERVLTTRQAMSDVYYTKKNMAGTDLYGVVHAFPVFHKEEFVGVVCTEVDVTDASKLSKELELTQEKIKYLEEEVKSLSIGEFDKILGKSYPLEKAKNMAKQVAKTNSSIMINGESGTGKEVFARAIHKYSEREGTFIPVNCSAIPQELFESEFFGYEPGAFTGATKNGKPGIFELANKGTLFLDEIGDMPYNMQAKLLRVLQEREIMRVGGNEIIKIDVRVISASNKDLAAMVKEETFREDLYYRLNVVEINLPSLRERGGDVAILIYEFLEEQCKINNKPFLKISKEALDMLQRYEWKGNIRELKNTMENMVVLSNRDTLEVEDIPVYIRNKVESKEDKETMYPMDLNMAVQILEKNKIQEALEKTSGNRSKAAKILNIPRTTLYYKMDQYEIRNK</sequence>
<evidence type="ECO:0000256" key="1">
    <source>
        <dbReference type="ARBA" id="ARBA00022741"/>
    </source>
</evidence>
<dbReference type="Gene3D" id="3.30.450.20">
    <property type="entry name" value="PAS domain"/>
    <property type="match status" value="1"/>
</dbReference>
<dbReference type="SUPFAM" id="SSF46689">
    <property type="entry name" value="Homeodomain-like"/>
    <property type="match status" value="1"/>
</dbReference>
<evidence type="ECO:0000313" key="8">
    <source>
        <dbReference type="Proteomes" id="UP000070326"/>
    </source>
</evidence>
<reference evidence="7 8" key="1">
    <citation type="submission" date="2016-02" db="EMBL/GenBank/DDBJ databases">
        <authorList>
            <person name="Wen L."/>
            <person name="He K."/>
            <person name="Yang H."/>
        </authorList>
    </citation>
    <scope>NUCLEOTIDE SEQUENCE [LARGE SCALE GENOMIC DNA]</scope>
    <source>
        <strain evidence="7 8">MJR8628A</strain>
    </source>
</reference>
<dbReference type="CDD" id="cd00130">
    <property type="entry name" value="PAS"/>
    <property type="match status" value="1"/>
</dbReference>
<dbReference type="PROSITE" id="PS00675">
    <property type="entry name" value="SIGMA54_INTERACT_1"/>
    <property type="match status" value="1"/>
</dbReference>
<dbReference type="SUPFAM" id="SSF54631">
    <property type="entry name" value="CBS-domain pair"/>
    <property type="match status" value="1"/>
</dbReference>
<evidence type="ECO:0000256" key="2">
    <source>
        <dbReference type="ARBA" id="ARBA00022840"/>
    </source>
</evidence>
<dbReference type="InterPro" id="IPR035965">
    <property type="entry name" value="PAS-like_dom_sf"/>
</dbReference>
<dbReference type="InterPro" id="IPR048106">
    <property type="entry name" value="PrdR-like"/>
</dbReference>
<accession>A0A135YV37</accession>